<evidence type="ECO:0000259" key="3">
    <source>
        <dbReference type="Pfam" id="PF02520"/>
    </source>
</evidence>
<dbReference type="PANTHER" id="PTHR21593:SF36">
    <property type="entry name" value="DUF148 DOMAIN-CONTAINING PROTEIN-RELATED"/>
    <property type="match status" value="1"/>
</dbReference>
<feature type="coiled-coil region" evidence="1">
    <location>
        <begin position="21"/>
        <end position="56"/>
    </location>
</feature>
<dbReference type="Pfam" id="PF02520">
    <property type="entry name" value="ANIS5_cation-bd"/>
    <property type="match status" value="6"/>
</dbReference>
<protein>
    <recommendedName>
        <fullName evidence="3">SXP/RAL-2 family protein Ani s 5-like cation-binding domain-containing protein</fullName>
    </recommendedName>
</protein>
<keyword evidence="2" id="KW-0732">Signal</keyword>
<feature type="coiled-coil region" evidence="1">
    <location>
        <begin position="563"/>
        <end position="590"/>
    </location>
</feature>
<accession>A0AA36DSB6</accession>
<evidence type="ECO:0000313" key="4">
    <source>
        <dbReference type="EMBL" id="CAJ0592473.1"/>
    </source>
</evidence>
<feature type="coiled-coil region" evidence="1">
    <location>
        <begin position="297"/>
        <end position="344"/>
    </location>
</feature>
<dbReference type="AlphaFoldDB" id="A0AA36DSB6"/>
<feature type="domain" description="SXP/RAL-2 family protein Ani s 5-like cation-binding" evidence="3">
    <location>
        <begin position="23"/>
        <end position="94"/>
    </location>
</feature>
<feature type="domain" description="SXP/RAL-2 family protein Ani s 5-like cation-binding" evidence="3">
    <location>
        <begin position="575"/>
        <end position="644"/>
    </location>
</feature>
<dbReference type="Proteomes" id="UP001176961">
    <property type="component" value="Unassembled WGS sequence"/>
</dbReference>
<feature type="coiled-coil region" evidence="1">
    <location>
        <begin position="103"/>
        <end position="134"/>
    </location>
</feature>
<name>A0AA36DSB6_CYLNA</name>
<dbReference type="InterPro" id="IPR003677">
    <property type="entry name" value="ANIS5_cation-bd"/>
</dbReference>
<gene>
    <name evidence="4" type="ORF">CYNAS_LOCUS4456</name>
</gene>
<dbReference type="EMBL" id="CATQJL010000112">
    <property type="protein sequence ID" value="CAJ0592473.1"/>
    <property type="molecule type" value="Genomic_DNA"/>
</dbReference>
<sequence>MKTIIFSLVFFGGVLYASSFSQNEKEELKEFQEEIKKELRANVTKLIGELNTALDKHIAIADDKSKSLVQKVKDLLELRKENPKAFNVLWSMFERFIPPKLFHKRYENLNETEKAEIDEKKKEVRAKIRKLIGEMSAVLDKRTAIHDDKSKTPKEKLKALLELRKENPNAIDILHIAFMQFLPRNRLFRMGRKPSKQLNEADKARREEMIKEARANVTKLFSKLNAAMDKLIAIVDDKSKTFKEKEKAIWELREQNPKEKVSDMIKEVRPNVTKLIGELSAVLAKGIAILDDNSTTLKEKVKALWELRKENTKAELEKAIEEINKEVRENVTKLIDKLNEAMEKQIAIVDDRSKSIAEKHKALWELRKQNPKARWEEIKKEARANVTKLIGELNGMFDQTIAILDDKSKTQREKLKALCALRKEDPKAYNVLRTVFEQFIPKRMPFLHSGPLGGRRESTWVGLRPRPRILRPCRWHFSKKHEDLTEAKKKARRDKMRKEARANVAKIIGELNEALDKQIAIFDDKSKTFEEKMKAFAELRKKSPKVYHVLRLIFKQTAPKQPFEKHESLSETEKAEIEKVRDEIKKEVRAKVIKIIGQLNAALSKTTAILDDKSKTAKEKLEALWALRKENPEVYDVLGIIFEESVPRFGLWRRRL</sequence>
<feature type="coiled-coil region" evidence="1">
    <location>
        <begin position="481"/>
        <end position="517"/>
    </location>
</feature>
<feature type="domain" description="SXP/RAL-2 family protein Ani s 5-like cation-binding" evidence="3">
    <location>
        <begin position="201"/>
        <end position="261"/>
    </location>
</feature>
<feature type="domain" description="SXP/RAL-2 family protein Ani s 5-like cation-binding" evidence="3">
    <location>
        <begin position="114"/>
        <end position="179"/>
    </location>
</feature>
<reference evidence="4" key="1">
    <citation type="submission" date="2023-07" db="EMBL/GenBank/DDBJ databases">
        <authorList>
            <consortium name="CYATHOMIX"/>
        </authorList>
    </citation>
    <scope>NUCLEOTIDE SEQUENCE</scope>
    <source>
        <strain evidence="4">N/A</strain>
    </source>
</reference>
<evidence type="ECO:0000256" key="2">
    <source>
        <dbReference type="SAM" id="SignalP"/>
    </source>
</evidence>
<organism evidence="4 5">
    <name type="scientific">Cylicocyclus nassatus</name>
    <name type="common">Nematode worm</name>
    <dbReference type="NCBI Taxonomy" id="53992"/>
    <lineage>
        <taxon>Eukaryota</taxon>
        <taxon>Metazoa</taxon>
        <taxon>Ecdysozoa</taxon>
        <taxon>Nematoda</taxon>
        <taxon>Chromadorea</taxon>
        <taxon>Rhabditida</taxon>
        <taxon>Rhabditina</taxon>
        <taxon>Rhabditomorpha</taxon>
        <taxon>Strongyloidea</taxon>
        <taxon>Strongylidae</taxon>
        <taxon>Cylicocyclus</taxon>
    </lineage>
</organism>
<comment type="caution">
    <text evidence="4">The sequence shown here is derived from an EMBL/GenBank/DDBJ whole genome shotgun (WGS) entry which is preliminary data.</text>
</comment>
<feature type="domain" description="SXP/RAL-2 family protein Ani s 5-like cation-binding" evidence="3">
    <location>
        <begin position="373"/>
        <end position="439"/>
    </location>
</feature>
<evidence type="ECO:0000256" key="1">
    <source>
        <dbReference type="SAM" id="Coils"/>
    </source>
</evidence>
<evidence type="ECO:0000313" key="5">
    <source>
        <dbReference type="Proteomes" id="UP001176961"/>
    </source>
</evidence>
<dbReference type="PANTHER" id="PTHR21593">
    <property type="entry name" value="PRION-LIKE- Q/N-RICH -DOMAIN-BEARING PROTEIN PROTEIN"/>
    <property type="match status" value="1"/>
</dbReference>
<proteinExistence type="predicted"/>
<feature type="chain" id="PRO_5041234178" description="SXP/RAL-2 family protein Ani s 5-like cation-binding domain-containing protein" evidence="2">
    <location>
        <begin position="20"/>
        <end position="656"/>
    </location>
</feature>
<keyword evidence="1" id="KW-0175">Coiled coil</keyword>
<dbReference type="InterPro" id="IPR052823">
    <property type="entry name" value="SXP/RAL-2_related"/>
</dbReference>
<feature type="domain" description="SXP/RAL-2 family protein Ani s 5-like cation-binding" evidence="3">
    <location>
        <begin position="491"/>
        <end position="556"/>
    </location>
</feature>
<feature type="signal peptide" evidence="2">
    <location>
        <begin position="1"/>
        <end position="19"/>
    </location>
</feature>
<keyword evidence="5" id="KW-1185">Reference proteome</keyword>